<dbReference type="InterPro" id="IPR036389">
    <property type="entry name" value="RNase_III_sf"/>
</dbReference>
<evidence type="ECO:0000256" key="3">
    <source>
        <dbReference type="ARBA" id="ARBA00022722"/>
    </source>
</evidence>
<dbReference type="SUPFAM" id="SSF101690">
    <property type="entry name" value="PAZ domain"/>
    <property type="match status" value="1"/>
</dbReference>
<evidence type="ECO:0000259" key="11">
    <source>
        <dbReference type="PROSITE" id="PS50137"/>
    </source>
</evidence>
<dbReference type="PROSITE" id="PS50821">
    <property type="entry name" value="PAZ"/>
    <property type="match status" value="1"/>
</dbReference>
<keyword evidence="4" id="KW-0677">Repeat</keyword>
<keyword evidence="3" id="KW-0540">Nuclease</keyword>
<comment type="cofactor">
    <cofactor evidence="1">
        <name>Mn(2+)</name>
        <dbReference type="ChEBI" id="CHEBI:29035"/>
    </cofactor>
</comment>
<sequence>MEVQEVVNQKQDMLTIFEPRGTVDFRMTEVKAPPLVHDDVDKHGEAPLDSIPIVERPAIPEYALVGRMHIERVVETEANLPLRNGVVRNDKIEAKSFGKAPVPYQSATQKVLIRKDETISPSTASGVEKQIISANGVSYYQVAFPDVLRPLSIGGDSNNMYATEYALHAYSVSYSILKEEQSPICNMPTTQFVLVNHLPLDEEVITQFLVRLNLPHQVCLAARLSPCGVVYLTSEQVKTAKLFNGHLFDFICGRDTRNKGEGEENRIKGFLILPLKDEVRLGRSEMELGRHIDWDVVLNFVRFNFNSKKRMSTMDSNSGPSLKLNMEAFDVKTLSTCGNEWLTLKSGVYREEDLLDAFVTFGPWGSSCFITGIARGLCALSPMEGDKHDICYRDYWLKRFNVELQYVSQPLLVGCSFSRTGNFLQRPSEEAIWCSKMLKRVLLPPEVCLLIVGLKGTLWRGAFKLPSVLHGLENALLSAQLRDLVGVKVPVSKMQEALTSGAYNVYHSYERLELVGDSYLSLLGATVLYLENTASSKDDLASSLHSLVENKLLFRCAEASGIAAYVFNELFQIKRWIPPGLRFEKGRTMQRVIPEGQRISWRTLADVVEAIIGACVMYGRSEDAWKAVSWFGIPIKHPQNIACSHVFKSGVRKNQIFRRQMAHLEKHLQYKFKNHYLLNPALSCCSEEEDDIFQLNRLAFLGDCILSHHVAKHLLITHQAVGVGTINEIKQAVINKENLACAAIRNKLHGFIIGIDASQREAILAYATAVESECLRTGAAPAYGLLGLLPPKGLGDLVPGIAAAIYLDCGLDSDLVWKVIRPLLEPLPEPGTFSMHPIRELTEFCRARLLSLDIQWGVQNGMYEVNVIVNRERIARAEHEDKRFARKYAAVQALDVLQSSENKSWLK</sequence>
<comment type="caution">
    <text evidence="14">The sequence shown here is derived from an EMBL/GenBank/DDBJ whole genome shotgun (WGS) entry which is preliminary data.</text>
</comment>
<organism evidence="14 15">
    <name type="scientific">Ceratopteris richardii</name>
    <name type="common">Triangle waterfern</name>
    <dbReference type="NCBI Taxonomy" id="49495"/>
    <lineage>
        <taxon>Eukaryota</taxon>
        <taxon>Viridiplantae</taxon>
        <taxon>Streptophyta</taxon>
        <taxon>Embryophyta</taxon>
        <taxon>Tracheophyta</taxon>
        <taxon>Polypodiopsida</taxon>
        <taxon>Polypodiidae</taxon>
        <taxon>Polypodiales</taxon>
        <taxon>Pteridineae</taxon>
        <taxon>Pteridaceae</taxon>
        <taxon>Parkerioideae</taxon>
        <taxon>Ceratopteris</taxon>
    </lineage>
</organism>
<keyword evidence="8 10" id="KW-0694">RNA-binding</keyword>
<name>A0A8T2TF86_CERRI</name>
<evidence type="ECO:0000256" key="5">
    <source>
        <dbReference type="ARBA" id="ARBA00022741"/>
    </source>
</evidence>
<dbReference type="InterPro" id="IPR036085">
    <property type="entry name" value="PAZ_dom_sf"/>
</dbReference>
<protein>
    <submittedName>
        <fullName evidence="14">Uncharacterized protein</fullName>
    </submittedName>
</protein>
<dbReference type="SMART" id="SM00535">
    <property type="entry name" value="RIBOc"/>
    <property type="match status" value="2"/>
</dbReference>
<dbReference type="PROSITE" id="PS50137">
    <property type="entry name" value="DS_RBD"/>
    <property type="match status" value="1"/>
</dbReference>
<dbReference type="PROSITE" id="PS50142">
    <property type="entry name" value="RNASE_3_2"/>
    <property type="match status" value="2"/>
</dbReference>
<evidence type="ECO:0000313" key="15">
    <source>
        <dbReference type="Proteomes" id="UP000825935"/>
    </source>
</evidence>
<feature type="domain" description="DRBM" evidence="11">
    <location>
        <begin position="836"/>
        <end position="899"/>
    </location>
</feature>
<evidence type="ECO:0000313" key="14">
    <source>
        <dbReference type="EMBL" id="KAH7421128.1"/>
    </source>
</evidence>
<dbReference type="AlphaFoldDB" id="A0A8T2TF86"/>
<comment type="cofactor">
    <cofactor evidence="2">
        <name>Mg(2+)</name>
        <dbReference type="ChEBI" id="CHEBI:18420"/>
    </cofactor>
</comment>
<feature type="domain" description="RNase III" evidence="12">
    <location>
        <begin position="494"/>
        <end position="620"/>
    </location>
</feature>
<keyword evidence="6" id="KW-0255">Endonuclease</keyword>
<accession>A0A8T2TF86</accession>
<evidence type="ECO:0000259" key="13">
    <source>
        <dbReference type="PROSITE" id="PS50821"/>
    </source>
</evidence>
<dbReference type="GO" id="GO:0003723">
    <property type="term" value="F:RNA binding"/>
    <property type="evidence" value="ECO:0007669"/>
    <property type="project" value="UniProtKB-UniRule"/>
</dbReference>
<evidence type="ECO:0000256" key="4">
    <source>
        <dbReference type="ARBA" id="ARBA00022737"/>
    </source>
</evidence>
<dbReference type="InterPro" id="IPR003100">
    <property type="entry name" value="PAZ_dom"/>
</dbReference>
<gene>
    <name evidence="14" type="ORF">KP509_13G041700</name>
</gene>
<dbReference type="SUPFAM" id="SSF69065">
    <property type="entry name" value="RNase III domain-like"/>
    <property type="match status" value="2"/>
</dbReference>
<dbReference type="PANTHER" id="PTHR14950">
    <property type="entry name" value="DICER-RELATED"/>
    <property type="match status" value="1"/>
</dbReference>
<evidence type="ECO:0000256" key="6">
    <source>
        <dbReference type="ARBA" id="ARBA00022759"/>
    </source>
</evidence>
<evidence type="ECO:0000256" key="7">
    <source>
        <dbReference type="ARBA" id="ARBA00022801"/>
    </source>
</evidence>
<keyword evidence="7" id="KW-0378">Hydrolase</keyword>
<feature type="domain" description="RNase III" evidence="12">
    <location>
        <begin position="661"/>
        <end position="810"/>
    </location>
</feature>
<dbReference type="InterPro" id="IPR014720">
    <property type="entry name" value="dsRBD_dom"/>
</dbReference>
<dbReference type="InterPro" id="IPR000999">
    <property type="entry name" value="RNase_III_dom"/>
</dbReference>
<keyword evidence="9" id="KW-0464">Manganese</keyword>
<reference evidence="14" key="1">
    <citation type="submission" date="2021-08" db="EMBL/GenBank/DDBJ databases">
        <title>WGS assembly of Ceratopteris richardii.</title>
        <authorList>
            <person name="Marchant D.B."/>
            <person name="Chen G."/>
            <person name="Jenkins J."/>
            <person name="Shu S."/>
            <person name="Leebens-Mack J."/>
            <person name="Grimwood J."/>
            <person name="Schmutz J."/>
            <person name="Soltis P."/>
            <person name="Soltis D."/>
            <person name="Chen Z.-H."/>
        </authorList>
    </citation>
    <scope>NUCLEOTIDE SEQUENCE</scope>
    <source>
        <strain evidence="14">Whitten #5841</strain>
        <tissue evidence="14">Leaf</tissue>
    </source>
</reference>
<dbReference type="Proteomes" id="UP000825935">
    <property type="component" value="Chromosome 13"/>
</dbReference>
<dbReference type="CDD" id="cd00593">
    <property type="entry name" value="RIBOc"/>
    <property type="match status" value="2"/>
</dbReference>
<dbReference type="GO" id="GO:0005634">
    <property type="term" value="C:nucleus"/>
    <property type="evidence" value="ECO:0007669"/>
    <property type="project" value="TreeGrafter"/>
</dbReference>
<evidence type="ECO:0000256" key="1">
    <source>
        <dbReference type="ARBA" id="ARBA00001936"/>
    </source>
</evidence>
<keyword evidence="5" id="KW-0547">Nucleotide-binding</keyword>
<evidence type="ECO:0000256" key="2">
    <source>
        <dbReference type="ARBA" id="ARBA00001946"/>
    </source>
</evidence>
<dbReference type="SUPFAM" id="SSF54768">
    <property type="entry name" value="dsRNA-binding domain-like"/>
    <property type="match status" value="1"/>
</dbReference>
<dbReference type="GO" id="GO:0005737">
    <property type="term" value="C:cytoplasm"/>
    <property type="evidence" value="ECO:0007669"/>
    <property type="project" value="TreeGrafter"/>
</dbReference>
<keyword evidence="15" id="KW-1185">Reference proteome</keyword>
<dbReference type="EMBL" id="CM035418">
    <property type="protein sequence ID" value="KAH7421128.1"/>
    <property type="molecule type" value="Genomic_DNA"/>
</dbReference>
<dbReference type="Gene3D" id="2.170.260.10">
    <property type="entry name" value="paz domain"/>
    <property type="match status" value="1"/>
</dbReference>
<dbReference type="GO" id="GO:0000166">
    <property type="term" value="F:nucleotide binding"/>
    <property type="evidence" value="ECO:0007669"/>
    <property type="project" value="UniProtKB-KW"/>
</dbReference>
<dbReference type="Gene3D" id="1.10.1520.10">
    <property type="entry name" value="Ribonuclease III domain"/>
    <property type="match status" value="2"/>
</dbReference>
<proteinExistence type="predicted"/>
<dbReference type="GO" id="GO:0004525">
    <property type="term" value="F:ribonuclease III activity"/>
    <property type="evidence" value="ECO:0007669"/>
    <property type="project" value="InterPro"/>
</dbReference>
<evidence type="ECO:0000256" key="10">
    <source>
        <dbReference type="PROSITE-ProRule" id="PRU00266"/>
    </source>
</evidence>
<dbReference type="Pfam" id="PF00636">
    <property type="entry name" value="Ribonuclease_3"/>
    <property type="match status" value="2"/>
</dbReference>
<dbReference type="OMA" id="SEYHIDC"/>
<dbReference type="PANTHER" id="PTHR14950:SF73">
    <property type="entry name" value="MINIMAL DICER"/>
    <property type="match status" value="1"/>
</dbReference>
<evidence type="ECO:0000256" key="9">
    <source>
        <dbReference type="ARBA" id="ARBA00023211"/>
    </source>
</evidence>
<dbReference type="OrthoDB" id="6513042at2759"/>
<feature type="domain" description="PAZ" evidence="13">
    <location>
        <begin position="329"/>
        <end position="452"/>
    </location>
</feature>
<dbReference type="GO" id="GO:0030422">
    <property type="term" value="P:siRNA processing"/>
    <property type="evidence" value="ECO:0007669"/>
    <property type="project" value="TreeGrafter"/>
</dbReference>
<evidence type="ECO:0000259" key="12">
    <source>
        <dbReference type="PROSITE" id="PS50142"/>
    </source>
</evidence>
<evidence type="ECO:0000256" key="8">
    <source>
        <dbReference type="ARBA" id="ARBA00022884"/>
    </source>
</evidence>